<evidence type="ECO:0000313" key="3">
    <source>
        <dbReference type="Proteomes" id="UP000620124"/>
    </source>
</evidence>
<sequence length="300" mass="34021">MYSSIAPQRAIKQWPEVNAIQQLFPWSTNVKSPRERPYIRNQIELLLGLKGESATKGYWREPAVDTAIHDSDEPFRVLSPAYICHGSMFLRQVLPSHAEAWTLPSAHIPHLAFETPELKSRMPALHDNGFVHDWATYYAWRKLDRESPVALRMDMPLTVYYLLTKVLRVVDTSQGAAKSRRTLKIHYIGAEKELNVIPFELALLIPNTEISMTFFGQACKKLCDIAVERYPGSLATKRTVFEYIAPAPLGGSTLRVNISGQADLYESEVIDNDRPDALIAENAGLFAYMTWQIVYHCAAR</sequence>
<dbReference type="OrthoDB" id="432970at2759"/>
<comment type="caution">
    <text evidence="2">The sequence shown here is derived from an EMBL/GenBank/DDBJ whole genome shotgun (WGS) entry which is preliminary data.</text>
</comment>
<keyword evidence="3" id="KW-1185">Reference proteome</keyword>
<dbReference type="Pfam" id="PF20179">
    <property type="entry name" value="MSS51_C"/>
    <property type="match status" value="1"/>
</dbReference>
<organism evidence="2 3">
    <name type="scientific">Mycena venus</name>
    <dbReference type="NCBI Taxonomy" id="2733690"/>
    <lineage>
        <taxon>Eukaryota</taxon>
        <taxon>Fungi</taxon>
        <taxon>Dikarya</taxon>
        <taxon>Basidiomycota</taxon>
        <taxon>Agaricomycotina</taxon>
        <taxon>Agaricomycetes</taxon>
        <taxon>Agaricomycetidae</taxon>
        <taxon>Agaricales</taxon>
        <taxon>Marasmiineae</taxon>
        <taxon>Mycenaceae</taxon>
        <taxon>Mycena</taxon>
    </lineage>
</organism>
<dbReference type="InterPro" id="IPR046824">
    <property type="entry name" value="Mss51-like_C"/>
</dbReference>
<reference evidence="2" key="1">
    <citation type="submission" date="2020-05" db="EMBL/GenBank/DDBJ databases">
        <title>Mycena genomes resolve the evolution of fungal bioluminescence.</title>
        <authorList>
            <person name="Tsai I.J."/>
        </authorList>
    </citation>
    <scope>NUCLEOTIDE SEQUENCE</scope>
    <source>
        <strain evidence="2">CCC161011</strain>
    </source>
</reference>
<protein>
    <recommendedName>
        <fullName evidence="1">Mitochondrial splicing suppressor 51-like C-terminal domain-containing protein</fullName>
    </recommendedName>
</protein>
<dbReference type="PANTHER" id="PTHR47570:SF1">
    <property type="entry name" value="ZINC ION BINDING PROTEIN"/>
    <property type="match status" value="1"/>
</dbReference>
<feature type="domain" description="Mitochondrial splicing suppressor 51-like C-terminal" evidence="1">
    <location>
        <begin position="156"/>
        <end position="297"/>
    </location>
</feature>
<dbReference type="AlphaFoldDB" id="A0A8H6U4L4"/>
<evidence type="ECO:0000259" key="1">
    <source>
        <dbReference type="Pfam" id="PF20179"/>
    </source>
</evidence>
<dbReference type="Proteomes" id="UP000620124">
    <property type="component" value="Unassembled WGS sequence"/>
</dbReference>
<evidence type="ECO:0000313" key="2">
    <source>
        <dbReference type="EMBL" id="KAF7328841.1"/>
    </source>
</evidence>
<gene>
    <name evidence="2" type="ORF">MVEN_02513500</name>
</gene>
<dbReference type="PANTHER" id="PTHR47570">
    <property type="entry name" value="ZINC ION BINDING PROTEIN"/>
    <property type="match status" value="1"/>
</dbReference>
<proteinExistence type="predicted"/>
<accession>A0A8H6U4L4</accession>
<name>A0A8H6U4L4_9AGAR</name>
<dbReference type="EMBL" id="JACAZI010000034">
    <property type="protein sequence ID" value="KAF7328841.1"/>
    <property type="molecule type" value="Genomic_DNA"/>
</dbReference>